<feature type="region of interest" description="Disordered" evidence="1">
    <location>
        <begin position="1996"/>
        <end position="2021"/>
    </location>
</feature>
<gene>
    <name evidence="5 6" type="primary">LOC114324786</name>
</gene>
<dbReference type="EnsemblMetazoa" id="XM_028272630.2">
    <property type="protein sequence ID" value="XP_028128431.1"/>
    <property type="gene ID" value="LOC114324786"/>
</dbReference>
<feature type="region of interest" description="Disordered" evidence="1">
    <location>
        <begin position="1250"/>
        <end position="1290"/>
    </location>
</feature>
<dbReference type="OrthoDB" id="6782661at2759"/>
<feature type="region of interest" description="Disordered" evidence="1">
    <location>
        <begin position="1857"/>
        <end position="1883"/>
    </location>
</feature>
<feature type="region of interest" description="Disordered" evidence="1">
    <location>
        <begin position="1510"/>
        <end position="1533"/>
    </location>
</feature>
<feature type="region of interest" description="Disordered" evidence="1">
    <location>
        <begin position="176"/>
        <end position="206"/>
    </location>
</feature>
<evidence type="ECO:0000313" key="4">
    <source>
        <dbReference type="Proteomes" id="UP001652700"/>
    </source>
</evidence>
<feature type="compositionally biased region" description="Basic and acidic residues" evidence="1">
    <location>
        <begin position="715"/>
        <end position="739"/>
    </location>
</feature>
<sequence length="2472" mass="281210">MRIVRDLSLTTNSEIKRKFPRVPIKTYKWEDVRRSRRRGGYPWTHLYKEPFYDIFDPEPYTMEGMRNAKSSSTMGKSDMDISEVSTFDNQSSYMVEEIEIPNIEVKDPQNHSIKTSCSSLILDEDQCDDSDTKETDEVQDADVAKEDKDHLSPGMFFLHHSEESLDNISQLLDKEEHAAPERPNNRKTEETLEAHSSNRKRKLSADSKISLGKQAILQKLKDTKDKIKMPKITFPIKQKKPIKKQKNSPPPQTKNPTHKTHTSPIEPVYIHIPLKPPPGETDEFSSLEFETESDKKPVKKPGSFKDLVKNLKQLQEPKIDHKLPSPIMEVKEEEVFEGETTKETVQIDEKTEDIQVAITKELTKEIVEQDQPKEVLDLDKQETEKESDTESMEIVEIPNNDTINEEISKIVDVKREEDVAHIETETDNSDTAPPNNDFFDKLFEASTSRPRVDSQNLGRKTRSKSAEPERKRKLSLESSYSRKSLSKLGLMKRLRDAKDKIKNTFSRATSKKDLKSNEPEKVKPVEVKSKELKPHKVEKPVYIHIPLKPPEGTTDEFSHLENETTKPVLQRSETVSTTEETPEELPGNVQFIFLTAPSDDEILDYNSSDVPETPSSEHKRFFATKVNELKELAKGAVDVVTTGSTKLTPVSEESGSTKNSIEDITKHLIEEEGKTEKKIETSCVEEIIRKVVEEEKKLGEQKTVHMTVDEEDGLSESKKAVIESEEAQEKIKEGEKTDAQSEEILEETAKEPLVETKEVKENIPMDTDEVLDLEEAEVEPDEPKEQLKSVLKAPNSPVMKKKVSFKRKSKSKSDSYEEIAVPETEIVKTEDAKTGELDQFPSIPVDEEDTYMEEKMVKDISLEERKNRWSKISDHEYEPVNPPPDNVVFVPTLRNSPVCIIDTAQALSPPEPLNFSPTKTSFENISISASKEKSPKTQRVVFSATTDSRSSGSEPKPKEGPSKFQLALREKADNFKTKLQNIKKPHISLPDRPKFQKPNLQRFKIERKFSLPKMPDTSKINMPKFSLPKMPTKKPVKRMSSTESNAGDSKKPIFDFGTYPRIFKKKPKASDGAVSDFATVPRGKKPDSRTTEDSRDSRVSGTDSIRIPLHSEDSIYTEDDNVQKKQPIFDFGTYPKIFKKKTKASDGAATDFATVPRGKKPDSRTTEDSRSSRVSGTDSIRIPLHSEDSMDREDYNLQNRELPSDSSDIRQPSHRYDEDIDSENEYDRENRELMEERDFLSRWQRGRFNPDEFVEPKPVTRITDLDSPEDKGYDFPPSNGKEQRYSSGSSLGVHRQGVLEEINPDEFFLRQKGISQDNIEVGMYLSTEIREAFRNPTNALVQMEENNNYDVKGSHTSLPEIINKKKPIKKPKRKKTPHASQEQIPYDEETADEEMNTFPPSRPKRRSRRRKKTNEEFIPYQETIPVDSTDERIAQHRESIDIFADDEREIAQHRESIDIFADDEREIMYENEIMEGKDHPEIKITDPYRNYGDDEDFDIEEEEEMEEVYIPEAPPRKQKSMKSLSNYENDSNRLGSKMQQVFFERRVTEPNIISYTNDSVVPERKSFHMNATEPQYRNIQQIEPDEYRQNIEHLEQIEPEEHIEPIEEVLERYKYMDEDLEDVIPMAPVRKNKSVKSLNISENESLQGSLGANRAVFSSEKDLEVPIEPIRTESKVIIPIATDPLPPKRPSRSRSRGDSRATSQSRTAPQSLNTSQRDLDSLSLQTGLTAEDDIEPCVEEPCVQKICDYMGYSVIDKSKIKDPPLPPPRSLRRKKRSTKVDKENKFFTVPRSKPPKEDEVLPVRPLRNYSTLGPSRLSVTPDLVENKENIDITQYIEIEDEPNRDLQSGEVIEKMKTRPLPAPPRPPRKTKPFQDITSSVTSRENIMSQSTEELHKEQPSEIEVYTQTEPLPDDFVCEEMVEEATDRVIIPTQATDAITVERRLITPTSYTFEETVTHGSLLVEPLNGARILPDSDISERPKERIVPIRVEDDFDETSSIPDDFHKLADPKPAKQSSSAPPGEIEVLKAQKLQVTDLDVDTLTVNKLLAGKIVVSEIDSGNIQTNEISSKTGALKVGEISLPPEMIQQIIQTIQSSQASEEKPQVDQDGQKKTPFDFCPDVETSSAQLPVPECLEKEKIADLASSATEPAAETEFSVAETKDTVSVETVETERIEDDIASEVPAEFAELKSDIAEALLKNIILNEAKPSVPEVFPENSDISIEVLPKEETIPSEESILSLGILSNEDISVPVEEEKDSPPVVPPRAVSQDAKPSTPNDPLQEPETVPHRPPRQSERLKLSQSTNEESVQEPEVDDEPPPRPPQPPMGYLPSQPPTSFYALRAQKYVDDNIPTVPRRRRHAKSKQLARSSSEESSEVSHVVRRHPRRASDPSIAQLSGQLARACGSEANNQLKRLINYILNNVLHNEDGKQDLNVMIIIILVLIAGLLLLGYGDERTVVHLHHWEYFNPPKNL</sequence>
<keyword evidence="2" id="KW-1133">Transmembrane helix</keyword>
<feature type="compositionally biased region" description="Basic and acidic residues" evidence="1">
    <location>
        <begin position="130"/>
        <end position="148"/>
    </location>
</feature>
<feature type="compositionally biased region" description="Low complexity" evidence="1">
    <location>
        <begin position="476"/>
        <end position="488"/>
    </location>
</feature>
<feature type="compositionally biased region" description="Polar residues" evidence="1">
    <location>
        <begin position="1521"/>
        <end position="1533"/>
    </location>
</feature>
<feature type="compositionally biased region" description="Basic and acidic residues" evidence="1">
    <location>
        <begin position="1474"/>
        <end position="1486"/>
    </location>
</feature>
<reference evidence="3" key="2">
    <citation type="submission" date="2025-05" db="UniProtKB">
        <authorList>
            <consortium name="EnsemblMetazoa"/>
        </authorList>
    </citation>
    <scope>IDENTIFICATION</scope>
</reference>
<feature type="region of interest" description="Disordered" evidence="1">
    <location>
        <begin position="418"/>
        <end position="588"/>
    </location>
</feature>
<protein>
    <submittedName>
        <fullName evidence="5">Titin-like isoform X1</fullName>
    </submittedName>
    <submittedName>
        <fullName evidence="6">Titin-like isoform X2</fullName>
    </submittedName>
</protein>
<feature type="compositionally biased region" description="Acidic residues" evidence="1">
    <location>
        <begin position="280"/>
        <end position="291"/>
    </location>
</feature>
<feature type="region of interest" description="Disordered" evidence="1">
    <location>
        <begin position="1678"/>
        <end position="1719"/>
    </location>
</feature>
<feature type="compositionally biased region" description="Polar residues" evidence="1">
    <location>
        <begin position="1704"/>
        <end position="1719"/>
    </location>
</feature>
<dbReference type="Proteomes" id="UP001652700">
    <property type="component" value="Unplaced"/>
</dbReference>
<feature type="region of interest" description="Disordered" evidence="1">
    <location>
        <begin position="703"/>
        <end position="768"/>
    </location>
</feature>
<feature type="compositionally biased region" description="Pro residues" evidence="1">
    <location>
        <begin position="2319"/>
        <end position="2333"/>
    </location>
</feature>
<accession>A0A6P7EZJ5</accession>
<feature type="compositionally biased region" description="Basic residues" evidence="1">
    <location>
        <begin position="1402"/>
        <end position="1412"/>
    </location>
</feature>
<evidence type="ECO:0000313" key="6">
    <source>
        <dbReference type="RefSeq" id="XP_028128431.1"/>
    </source>
</evidence>
<proteinExistence type="predicted"/>
<dbReference type="RefSeq" id="XP_028128431.1">
    <property type="nucleotide sequence ID" value="XM_028272630.1"/>
</dbReference>
<evidence type="ECO:0000256" key="1">
    <source>
        <dbReference type="SAM" id="MobiDB-lite"/>
    </source>
</evidence>
<feature type="compositionally biased region" description="Basic and acidic residues" evidence="1">
    <location>
        <begin position="1084"/>
        <end position="1098"/>
    </location>
</feature>
<feature type="compositionally biased region" description="Basic and acidic residues" evidence="1">
    <location>
        <begin position="2099"/>
        <end position="2114"/>
    </location>
</feature>
<feature type="region of interest" description="Disordered" evidence="1">
    <location>
        <begin position="1010"/>
        <end position="1128"/>
    </location>
</feature>
<name>A0A6P7EZJ5_DIAVI</name>
<feature type="compositionally biased region" description="Basic and acidic residues" evidence="1">
    <location>
        <begin position="1159"/>
        <end position="1171"/>
    </location>
</feature>
<evidence type="ECO:0000256" key="2">
    <source>
        <dbReference type="SAM" id="Phobius"/>
    </source>
</evidence>
<feature type="compositionally biased region" description="Basic and acidic residues" evidence="1">
    <location>
        <begin position="2002"/>
        <end position="2012"/>
    </location>
</feature>
<feature type="region of interest" description="Disordered" evidence="1">
    <location>
        <begin position="1471"/>
        <end position="1494"/>
    </location>
</feature>
<feature type="compositionally biased region" description="Basic residues" evidence="1">
    <location>
        <begin position="1364"/>
        <end position="1377"/>
    </location>
</feature>
<keyword evidence="2" id="KW-0472">Membrane</keyword>
<feature type="compositionally biased region" description="Acidic residues" evidence="1">
    <location>
        <begin position="1385"/>
        <end position="1395"/>
    </location>
</feature>
<dbReference type="EnsemblMetazoa" id="XM_028272629.2">
    <property type="protein sequence ID" value="XP_028128430.1"/>
    <property type="gene ID" value="LOC114324786"/>
</dbReference>
<feature type="region of interest" description="Disordered" evidence="1">
    <location>
        <begin position="2249"/>
        <end position="2334"/>
    </location>
</feature>
<organism evidence="6">
    <name type="scientific">Diabrotica virgifera virgifera</name>
    <name type="common">western corn rootworm</name>
    <dbReference type="NCBI Taxonomy" id="50390"/>
    <lineage>
        <taxon>Eukaryota</taxon>
        <taxon>Metazoa</taxon>
        <taxon>Ecdysozoa</taxon>
        <taxon>Arthropoda</taxon>
        <taxon>Hexapoda</taxon>
        <taxon>Insecta</taxon>
        <taxon>Pterygota</taxon>
        <taxon>Neoptera</taxon>
        <taxon>Endopterygota</taxon>
        <taxon>Coleoptera</taxon>
        <taxon>Polyphaga</taxon>
        <taxon>Cucujiformia</taxon>
        <taxon>Chrysomeloidea</taxon>
        <taxon>Chrysomelidae</taxon>
        <taxon>Galerucinae</taxon>
        <taxon>Diabroticina</taxon>
        <taxon>Diabroticites</taxon>
        <taxon>Diabrotica</taxon>
    </lineage>
</organism>
<feature type="compositionally biased region" description="Acidic residues" evidence="1">
    <location>
        <begin position="2307"/>
        <end position="2316"/>
    </location>
</feature>
<feature type="region of interest" description="Disordered" evidence="1">
    <location>
        <begin position="2347"/>
        <end position="2391"/>
    </location>
</feature>
<feature type="compositionally biased region" description="Polar residues" evidence="1">
    <location>
        <begin position="445"/>
        <end position="458"/>
    </location>
</feature>
<feature type="region of interest" description="Disordered" evidence="1">
    <location>
        <begin position="371"/>
        <end position="392"/>
    </location>
</feature>
<feature type="region of interest" description="Disordered" evidence="1">
    <location>
        <begin position="228"/>
        <end position="303"/>
    </location>
</feature>
<feature type="region of interest" description="Disordered" evidence="1">
    <location>
        <begin position="1141"/>
        <end position="1232"/>
    </location>
</feature>
<reference evidence="5 6" key="1">
    <citation type="submission" date="2025-04" db="UniProtKB">
        <authorList>
            <consortium name="RefSeq"/>
        </authorList>
    </citation>
    <scope>IDENTIFICATION</scope>
    <source>
        <tissue evidence="5 6">Whole insect</tissue>
    </source>
</reference>
<feature type="compositionally biased region" description="Basic and acidic residues" evidence="1">
    <location>
        <begin position="493"/>
        <end position="502"/>
    </location>
</feature>
<dbReference type="GeneID" id="114324786"/>
<keyword evidence="2" id="KW-0812">Transmembrane</keyword>
<feature type="region of interest" description="Disordered" evidence="1">
    <location>
        <begin position="1362"/>
        <end position="1432"/>
    </location>
</feature>
<keyword evidence="4" id="KW-1185">Reference proteome</keyword>
<evidence type="ECO:0000313" key="3">
    <source>
        <dbReference type="EnsemblMetazoa" id="XP_028128430.1"/>
    </source>
</evidence>
<feature type="region of interest" description="Disordered" evidence="1">
    <location>
        <begin position="1757"/>
        <end position="1782"/>
    </location>
</feature>
<feature type="compositionally biased region" description="Basic and acidic residues" evidence="1">
    <location>
        <begin position="1184"/>
        <end position="1195"/>
    </location>
</feature>
<feature type="transmembrane region" description="Helical" evidence="2">
    <location>
        <begin position="2432"/>
        <end position="2451"/>
    </location>
</feature>
<dbReference type="KEGG" id="dvv:114324786"/>
<dbReference type="RefSeq" id="XP_028128430.1">
    <property type="nucleotide sequence ID" value="XM_028272629.1"/>
</dbReference>
<feature type="compositionally biased region" description="Polar residues" evidence="1">
    <location>
        <begin position="943"/>
        <end position="953"/>
    </location>
</feature>
<feature type="region of interest" description="Disordered" evidence="1">
    <location>
        <begin position="926"/>
        <end position="965"/>
    </location>
</feature>
<feature type="compositionally biased region" description="Basic residues" evidence="1">
    <location>
        <begin position="237"/>
        <end position="246"/>
    </location>
</feature>
<feature type="compositionally biased region" description="Polar residues" evidence="1">
    <location>
        <begin position="1196"/>
        <end position="1210"/>
    </location>
</feature>
<feature type="region of interest" description="Disordered" evidence="1">
    <location>
        <begin position="125"/>
        <end position="148"/>
    </location>
</feature>
<feature type="compositionally biased region" description="Basic residues" evidence="1">
    <location>
        <begin position="2354"/>
        <end position="2364"/>
    </location>
</feature>
<feature type="compositionally biased region" description="Basic and acidic residues" evidence="1">
    <location>
        <begin position="747"/>
        <end position="763"/>
    </location>
</feature>
<feature type="compositionally biased region" description="Basic and acidic residues" evidence="1">
    <location>
        <begin position="510"/>
        <end position="541"/>
    </location>
</feature>
<feature type="compositionally biased region" description="Basic and acidic residues" evidence="1">
    <location>
        <begin position="176"/>
        <end position="193"/>
    </location>
</feature>
<feature type="compositionally biased region" description="Basic and acidic residues" evidence="1">
    <location>
        <begin position="371"/>
        <end position="388"/>
    </location>
</feature>
<feature type="region of interest" description="Disordered" evidence="1">
    <location>
        <begin position="2094"/>
        <end position="2114"/>
    </location>
</feature>
<evidence type="ECO:0000313" key="5">
    <source>
        <dbReference type="RefSeq" id="XP_028128430.1"/>
    </source>
</evidence>